<organism evidence="5 6">
    <name type="scientific">Leptospira fainei serovar Hurstbridge str. BUT 6</name>
    <dbReference type="NCBI Taxonomy" id="1193011"/>
    <lineage>
        <taxon>Bacteria</taxon>
        <taxon>Pseudomonadati</taxon>
        <taxon>Spirochaetota</taxon>
        <taxon>Spirochaetia</taxon>
        <taxon>Leptospirales</taxon>
        <taxon>Leptospiraceae</taxon>
        <taxon>Leptospira</taxon>
    </lineage>
</organism>
<dbReference type="EMBL" id="AKWZ02000011">
    <property type="protein sequence ID" value="EPG72532.1"/>
    <property type="molecule type" value="Genomic_DNA"/>
</dbReference>
<feature type="transmembrane region" description="Helical" evidence="3">
    <location>
        <begin position="30"/>
        <end position="51"/>
    </location>
</feature>
<dbReference type="Pfam" id="PF00990">
    <property type="entry name" value="GGDEF"/>
    <property type="match status" value="1"/>
</dbReference>
<gene>
    <name evidence="5" type="ORF">LEP1GSC058_1057</name>
</gene>
<feature type="transmembrane region" description="Helical" evidence="3">
    <location>
        <begin position="167"/>
        <end position="187"/>
    </location>
</feature>
<dbReference type="SUPFAM" id="SSF55073">
    <property type="entry name" value="Nucleotide cyclase"/>
    <property type="match status" value="1"/>
</dbReference>
<dbReference type="PROSITE" id="PS50887">
    <property type="entry name" value="GGDEF"/>
    <property type="match status" value="1"/>
</dbReference>
<dbReference type="OrthoDB" id="9805474at2"/>
<keyword evidence="3" id="KW-1133">Transmembrane helix</keyword>
<evidence type="ECO:0000256" key="3">
    <source>
        <dbReference type="SAM" id="Phobius"/>
    </source>
</evidence>
<dbReference type="STRING" id="1193011.LEP1GSC058_1057"/>
<dbReference type="FunFam" id="3.30.70.270:FF:000001">
    <property type="entry name" value="Diguanylate cyclase domain protein"/>
    <property type="match status" value="1"/>
</dbReference>
<dbReference type="GO" id="GO:0005886">
    <property type="term" value="C:plasma membrane"/>
    <property type="evidence" value="ECO:0007669"/>
    <property type="project" value="TreeGrafter"/>
</dbReference>
<feature type="transmembrane region" description="Helical" evidence="3">
    <location>
        <begin position="94"/>
        <end position="113"/>
    </location>
</feature>
<dbReference type="SMART" id="SM00267">
    <property type="entry name" value="GGDEF"/>
    <property type="match status" value="1"/>
</dbReference>
<dbReference type="Proteomes" id="UP000014540">
    <property type="component" value="Unassembled WGS sequence"/>
</dbReference>
<keyword evidence="6" id="KW-1185">Reference proteome</keyword>
<dbReference type="InterPro" id="IPR029787">
    <property type="entry name" value="Nucleotide_cyclase"/>
</dbReference>
<dbReference type="InterPro" id="IPR050469">
    <property type="entry name" value="Diguanylate_Cyclase"/>
</dbReference>
<keyword evidence="3" id="KW-0472">Membrane</keyword>
<dbReference type="PANTHER" id="PTHR45138">
    <property type="entry name" value="REGULATORY COMPONENTS OF SENSORY TRANSDUCTION SYSTEM"/>
    <property type="match status" value="1"/>
</dbReference>
<dbReference type="GO" id="GO:1902201">
    <property type="term" value="P:negative regulation of bacterial-type flagellum-dependent cell motility"/>
    <property type="evidence" value="ECO:0007669"/>
    <property type="project" value="TreeGrafter"/>
</dbReference>
<comment type="caution">
    <text evidence="5">The sequence shown here is derived from an EMBL/GenBank/DDBJ whole genome shotgun (WGS) entry which is preliminary data.</text>
</comment>
<dbReference type="GO" id="GO:0052621">
    <property type="term" value="F:diguanylate cyclase activity"/>
    <property type="evidence" value="ECO:0007669"/>
    <property type="project" value="UniProtKB-EC"/>
</dbReference>
<comment type="catalytic activity">
    <reaction evidence="2">
        <text>2 GTP = 3',3'-c-di-GMP + 2 diphosphate</text>
        <dbReference type="Rhea" id="RHEA:24898"/>
        <dbReference type="ChEBI" id="CHEBI:33019"/>
        <dbReference type="ChEBI" id="CHEBI:37565"/>
        <dbReference type="ChEBI" id="CHEBI:58805"/>
        <dbReference type="EC" id="2.7.7.65"/>
    </reaction>
</comment>
<evidence type="ECO:0000313" key="5">
    <source>
        <dbReference type="EMBL" id="EPG72532.1"/>
    </source>
</evidence>
<evidence type="ECO:0000259" key="4">
    <source>
        <dbReference type="PROSITE" id="PS50887"/>
    </source>
</evidence>
<evidence type="ECO:0000256" key="1">
    <source>
        <dbReference type="ARBA" id="ARBA00012528"/>
    </source>
</evidence>
<keyword evidence="3" id="KW-0812">Transmembrane</keyword>
<dbReference type="AlphaFoldDB" id="S3VWP4"/>
<evidence type="ECO:0000313" key="6">
    <source>
        <dbReference type="Proteomes" id="UP000014540"/>
    </source>
</evidence>
<dbReference type="InterPro" id="IPR043128">
    <property type="entry name" value="Rev_trsase/Diguanyl_cyclase"/>
</dbReference>
<dbReference type="NCBIfam" id="TIGR00254">
    <property type="entry name" value="GGDEF"/>
    <property type="match status" value="1"/>
</dbReference>
<dbReference type="CDD" id="cd01949">
    <property type="entry name" value="GGDEF"/>
    <property type="match status" value="1"/>
</dbReference>
<evidence type="ECO:0000256" key="2">
    <source>
        <dbReference type="ARBA" id="ARBA00034247"/>
    </source>
</evidence>
<name>S3VWP4_9LEPT</name>
<dbReference type="InterPro" id="IPR000160">
    <property type="entry name" value="GGDEF_dom"/>
</dbReference>
<dbReference type="RefSeq" id="WP_016551101.1">
    <property type="nucleotide sequence ID" value="NZ_AKWZ02000011.1"/>
</dbReference>
<sequence length="369" mass="41642">MKLWDYITEDFLRAKSSQIREIRALDNGKTVRVLCVSSILISLLLIVQNVISPGLPEGSIIQLLYIASFTGVAIISFVWYLLLTLTSNSSIIRFLTNSYGFIATFMTTTLTLIDLAHIKDYSAYCFGLLTLPLFIRTSLATYIAIIAVNFTWFLFGYHLMLNEEIDFSTLAPIIAFSIGSLFSSIVVERTRLKGNFLQLELEESNRNLRELSHKDQLTGLYNRRHLMEALQTMVSAANRYDFPVSALLLDLDHFKKTNDSFGHQVGDRLLARIGGLLFGLVRDCDIAARYGGEEFCIILTNTAKDGALFVAERIRKRIENETFDGIPWNVTVSIGVSMREPNQSVEDFLRVADEKLYESKSAGRNRISA</sequence>
<feature type="domain" description="GGDEF" evidence="4">
    <location>
        <begin position="242"/>
        <end position="369"/>
    </location>
</feature>
<dbReference type="Gene3D" id="3.30.70.270">
    <property type="match status" value="1"/>
</dbReference>
<accession>S3VWP4</accession>
<protein>
    <recommendedName>
        <fullName evidence="1">diguanylate cyclase</fullName>
        <ecNumber evidence="1">2.7.7.65</ecNumber>
    </recommendedName>
</protein>
<dbReference type="EC" id="2.7.7.65" evidence="1"/>
<dbReference type="GO" id="GO:0043709">
    <property type="term" value="P:cell adhesion involved in single-species biofilm formation"/>
    <property type="evidence" value="ECO:0007669"/>
    <property type="project" value="TreeGrafter"/>
</dbReference>
<dbReference type="PANTHER" id="PTHR45138:SF9">
    <property type="entry name" value="DIGUANYLATE CYCLASE DGCM-RELATED"/>
    <property type="match status" value="1"/>
</dbReference>
<feature type="transmembrane region" description="Helical" evidence="3">
    <location>
        <begin position="133"/>
        <end position="155"/>
    </location>
</feature>
<proteinExistence type="predicted"/>
<feature type="transmembrane region" description="Helical" evidence="3">
    <location>
        <begin position="63"/>
        <end position="82"/>
    </location>
</feature>
<reference evidence="5" key="1">
    <citation type="submission" date="2013-04" db="EMBL/GenBank/DDBJ databases">
        <authorList>
            <person name="Harkins D.M."/>
            <person name="Durkin A.S."/>
            <person name="Selengut J.D."/>
            <person name="Sanka R."/>
            <person name="DePew J."/>
            <person name="Purushe J."/>
            <person name="Ahmed A."/>
            <person name="van der Linden H."/>
            <person name="Goris M.G.A."/>
            <person name="Hartskeerl R.A."/>
            <person name="Vinetz J.M."/>
            <person name="Sutton G.G."/>
            <person name="Nelson W.C."/>
            <person name="Fouts D.E."/>
        </authorList>
    </citation>
    <scope>NUCLEOTIDE SEQUENCE [LARGE SCALE GENOMIC DNA]</scope>
    <source>
        <strain evidence="5">BUT 6</strain>
    </source>
</reference>